<dbReference type="VEuPathDB" id="FungiDB:KRP22_2557"/>
<dbReference type="Pfam" id="PF12796">
    <property type="entry name" value="Ank_2"/>
    <property type="match status" value="1"/>
</dbReference>
<sequence length="544" mass="59966">MTSNVSPLQQVRTGDSTSRTQRQERFCSWSDFHLRTLGASALHTAAWEGNLEIMQFVLEAGQHPDTRDDDDGMTPMMVAILRLNLMTMRCVFHHGQAVRRNLVVDCRAEEDERVKLVIDVVKLLLRFGADVDAQIQVHRDEAYEVAKCLLDAGASIDAQDQRGRTALHGCVQQGGLLVTNLLLERGANIDLKDVEDISPLTLVLQRVDLNVLQLFVNHHQCVSLPQRLDFGGAVLLQAVDIQSEEVVRFIVENEYASVTARNAAGETPLHRAILCRNPALMELLVGLDPTGDSLTTVTKDMETPAHYAAKFGSGKEMELLLQCLVSKLGGLQELGTANPLAFVDKSGMTCLFLAGTSVLGNTEDNSAELEAELRSLEVRDTKVQLLLRHGAPLFPIGFLANKLSPGGSTLLRFRFPVDVQHCLQIWLLEDKTRQNEPEDQEISQNGSGAVSLESLAELCAKWITSVACTNSWTSLLDILVCAGYCHEVVPLLVSLPVQRSALPAFLQQLETFVDQQLYHPLLLQLHDELLVVCDAVMAPRTGQT</sequence>
<feature type="region of interest" description="Disordered" evidence="4">
    <location>
        <begin position="1"/>
        <end position="22"/>
    </location>
</feature>
<dbReference type="Proteomes" id="UP000005238">
    <property type="component" value="Unassembled WGS sequence"/>
</dbReference>
<proteinExistence type="predicted"/>
<dbReference type="AlphaFoldDB" id="H3GP19"/>
<dbReference type="PROSITE" id="PS50297">
    <property type="entry name" value="ANK_REP_REGION"/>
    <property type="match status" value="2"/>
</dbReference>
<dbReference type="PANTHER" id="PTHR24198">
    <property type="entry name" value="ANKYRIN REPEAT AND PROTEIN KINASE DOMAIN-CONTAINING PROTEIN"/>
    <property type="match status" value="1"/>
</dbReference>
<dbReference type="SUPFAM" id="SSF48403">
    <property type="entry name" value="Ankyrin repeat"/>
    <property type="match status" value="1"/>
</dbReference>
<accession>H3GP19</accession>
<dbReference type="HOGENOM" id="CLU_033686_0_0_1"/>
<reference evidence="5" key="2">
    <citation type="submission" date="2015-06" db="UniProtKB">
        <authorList>
            <consortium name="EnsemblProtists"/>
        </authorList>
    </citation>
    <scope>IDENTIFICATION</scope>
    <source>
        <strain evidence="5">Pr102</strain>
    </source>
</reference>
<evidence type="ECO:0000256" key="3">
    <source>
        <dbReference type="PROSITE-ProRule" id="PRU00023"/>
    </source>
</evidence>
<dbReference type="EnsemblProtists" id="Phyra78399">
    <property type="protein sequence ID" value="Phyra78399"/>
    <property type="gene ID" value="Phyra78399"/>
</dbReference>
<evidence type="ECO:0000256" key="1">
    <source>
        <dbReference type="ARBA" id="ARBA00022737"/>
    </source>
</evidence>
<keyword evidence="1" id="KW-0677">Repeat</keyword>
<reference evidence="6" key="1">
    <citation type="journal article" date="2006" name="Science">
        <title>Phytophthora genome sequences uncover evolutionary origins and mechanisms of pathogenesis.</title>
        <authorList>
            <person name="Tyler B.M."/>
            <person name="Tripathy S."/>
            <person name="Zhang X."/>
            <person name="Dehal P."/>
            <person name="Jiang R.H."/>
            <person name="Aerts A."/>
            <person name="Arredondo F.D."/>
            <person name="Baxter L."/>
            <person name="Bensasson D."/>
            <person name="Beynon J.L."/>
            <person name="Chapman J."/>
            <person name="Damasceno C.M."/>
            <person name="Dorrance A.E."/>
            <person name="Dou D."/>
            <person name="Dickerman A.W."/>
            <person name="Dubchak I.L."/>
            <person name="Garbelotto M."/>
            <person name="Gijzen M."/>
            <person name="Gordon S.G."/>
            <person name="Govers F."/>
            <person name="Grunwald N.J."/>
            <person name="Huang W."/>
            <person name="Ivors K.L."/>
            <person name="Jones R.W."/>
            <person name="Kamoun S."/>
            <person name="Krampis K."/>
            <person name="Lamour K.H."/>
            <person name="Lee M.K."/>
            <person name="McDonald W.H."/>
            <person name="Medina M."/>
            <person name="Meijer H.J."/>
            <person name="Nordberg E.K."/>
            <person name="Maclean D.J."/>
            <person name="Ospina-Giraldo M.D."/>
            <person name="Morris P.F."/>
            <person name="Phuntumart V."/>
            <person name="Putnam N.H."/>
            <person name="Rash S."/>
            <person name="Rose J.K."/>
            <person name="Sakihama Y."/>
            <person name="Salamov A.A."/>
            <person name="Savidor A."/>
            <person name="Scheuring C.F."/>
            <person name="Smith B.M."/>
            <person name="Sobral B.W."/>
            <person name="Terry A."/>
            <person name="Torto-Alalibo T.A."/>
            <person name="Win J."/>
            <person name="Xu Z."/>
            <person name="Zhang H."/>
            <person name="Grigoriev I.V."/>
            <person name="Rokhsar D.S."/>
            <person name="Boore J.L."/>
        </authorList>
    </citation>
    <scope>NUCLEOTIDE SEQUENCE [LARGE SCALE GENOMIC DNA]</scope>
    <source>
        <strain evidence="6">Pr102</strain>
    </source>
</reference>
<organism evidence="5 6">
    <name type="scientific">Phytophthora ramorum</name>
    <name type="common">Sudden oak death agent</name>
    <dbReference type="NCBI Taxonomy" id="164328"/>
    <lineage>
        <taxon>Eukaryota</taxon>
        <taxon>Sar</taxon>
        <taxon>Stramenopiles</taxon>
        <taxon>Oomycota</taxon>
        <taxon>Peronosporomycetes</taxon>
        <taxon>Peronosporales</taxon>
        <taxon>Peronosporaceae</taxon>
        <taxon>Phytophthora</taxon>
    </lineage>
</organism>
<protein>
    <submittedName>
        <fullName evidence="5">Uncharacterized protein</fullName>
    </submittedName>
</protein>
<name>H3GP19_PHYRM</name>
<evidence type="ECO:0000313" key="5">
    <source>
        <dbReference type="EnsemblProtists" id="Phyra78399"/>
    </source>
</evidence>
<evidence type="ECO:0000313" key="6">
    <source>
        <dbReference type="Proteomes" id="UP000005238"/>
    </source>
</evidence>
<dbReference type="Gene3D" id="1.25.40.20">
    <property type="entry name" value="Ankyrin repeat-containing domain"/>
    <property type="match status" value="3"/>
</dbReference>
<dbReference type="PANTHER" id="PTHR24198:SF165">
    <property type="entry name" value="ANKYRIN REPEAT-CONTAINING PROTEIN-RELATED"/>
    <property type="match status" value="1"/>
</dbReference>
<feature type="repeat" description="ANK" evidence="3">
    <location>
        <begin position="37"/>
        <end position="69"/>
    </location>
</feature>
<dbReference type="eggNOG" id="KOG4177">
    <property type="taxonomic scope" value="Eukaryota"/>
</dbReference>
<keyword evidence="2 3" id="KW-0040">ANK repeat</keyword>
<dbReference type="InParanoid" id="H3GP19"/>
<dbReference type="PROSITE" id="PS50088">
    <property type="entry name" value="ANK_REPEAT"/>
    <property type="match status" value="2"/>
</dbReference>
<evidence type="ECO:0000256" key="4">
    <source>
        <dbReference type="SAM" id="MobiDB-lite"/>
    </source>
</evidence>
<dbReference type="VEuPathDB" id="FungiDB:KRP23_4203"/>
<dbReference type="PRINTS" id="PR01415">
    <property type="entry name" value="ANKYRIN"/>
</dbReference>
<dbReference type="InterPro" id="IPR002110">
    <property type="entry name" value="Ankyrin_rpt"/>
</dbReference>
<dbReference type="InterPro" id="IPR036770">
    <property type="entry name" value="Ankyrin_rpt-contain_sf"/>
</dbReference>
<feature type="repeat" description="ANK" evidence="3">
    <location>
        <begin position="162"/>
        <end position="194"/>
    </location>
</feature>
<dbReference type="EMBL" id="DS566028">
    <property type="status" value="NOT_ANNOTATED_CDS"/>
    <property type="molecule type" value="Genomic_DNA"/>
</dbReference>
<dbReference type="SMART" id="SM00248">
    <property type="entry name" value="ANK"/>
    <property type="match status" value="6"/>
</dbReference>
<dbReference type="Pfam" id="PF13637">
    <property type="entry name" value="Ank_4"/>
    <property type="match status" value="1"/>
</dbReference>
<evidence type="ECO:0000256" key="2">
    <source>
        <dbReference type="ARBA" id="ARBA00023043"/>
    </source>
</evidence>
<keyword evidence="6" id="KW-1185">Reference proteome</keyword>
<dbReference type="STRING" id="164328.H3GP19"/>
<feature type="compositionally biased region" description="Polar residues" evidence="4">
    <location>
        <begin position="1"/>
        <end position="20"/>
    </location>
</feature>